<sequence>MTNVLLAAIFTAVSVKFTCNRLAIDAQIFLDISKNFSLEGNDKFKCMLLLMTHYFLSKHKVK</sequence>
<evidence type="ECO:0000313" key="1">
    <source>
        <dbReference type="EMBL" id="REL36217.1"/>
    </source>
</evidence>
<organism evidence="1 2">
    <name type="scientific">Thalassotalea euphylliae</name>
    <dbReference type="NCBI Taxonomy" id="1655234"/>
    <lineage>
        <taxon>Bacteria</taxon>
        <taxon>Pseudomonadati</taxon>
        <taxon>Pseudomonadota</taxon>
        <taxon>Gammaproteobacteria</taxon>
        <taxon>Alteromonadales</taxon>
        <taxon>Colwelliaceae</taxon>
        <taxon>Thalassotalea</taxon>
    </lineage>
</organism>
<dbReference type="Proteomes" id="UP000256999">
    <property type="component" value="Unassembled WGS sequence"/>
</dbReference>
<dbReference type="AlphaFoldDB" id="A0A3E0UHY2"/>
<protein>
    <submittedName>
        <fullName evidence="1">Uncharacterized protein</fullName>
    </submittedName>
</protein>
<accession>A0A3E0UHY2</accession>
<name>A0A3E0UHY2_9GAMM</name>
<dbReference type="EMBL" id="QUOV01000001">
    <property type="protein sequence ID" value="REL36217.1"/>
    <property type="molecule type" value="Genomic_DNA"/>
</dbReference>
<evidence type="ECO:0000313" key="2">
    <source>
        <dbReference type="Proteomes" id="UP000256999"/>
    </source>
</evidence>
<reference evidence="1 2" key="1">
    <citation type="submission" date="2018-08" db="EMBL/GenBank/DDBJ databases">
        <title>Thalassotalea euphylliae genome.</title>
        <authorList>
            <person name="Summers S."/>
            <person name="Rice S.A."/>
            <person name="Freckelton M.L."/>
            <person name="Nedved B.T."/>
            <person name="Hadfield M.G."/>
        </authorList>
    </citation>
    <scope>NUCLEOTIDE SEQUENCE [LARGE SCALE GENOMIC DNA]</scope>
    <source>
        <strain evidence="1 2">H2</strain>
    </source>
</reference>
<gene>
    <name evidence="1" type="ORF">DXX92_13300</name>
</gene>
<comment type="caution">
    <text evidence="1">The sequence shown here is derived from an EMBL/GenBank/DDBJ whole genome shotgun (WGS) entry which is preliminary data.</text>
</comment>
<proteinExistence type="predicted"/>